<reference evidence="1" key="1">
    <citation type="submission" date="2021-06" db="EMBL/GenBank/DDBJ databases">
        <authorList>
            <person name="Kallberg Y."/>
            <person name="Tangrot J."/>
            <person name="Rosling A."/>
        </authorList>
    </citation>
    <scope>NUCLEOTIDE SEQUENCE</scope>
    <source>
        <strain evidence="1">MT106</strain>
    </source>
</reference>
<dbReference type="Proteomes" id="UP000789831">
    <property type="component" value="Unassembled WGS sequence"/>
</dbReference>
<evidence type="ECO:0000313" key="1">
    <source>
        <dbReference type="EMBL" id="CAG8675320.1"/>
    </source>
</evidence>
<dbReference type="OrthoDB" id="2443711at2759"/>
<feature type="non-terminal residue" evidence="1">
    <location>
        <position position="1"/>
    </location>
</feature>
<comment type="caution">
    <text evidence="1">The sequence shown here is derived from an EMBL/GenBank/DDBJ whole genome shotgun (WGS) entry which is preliminary data.</text>
</comment>
<name>A0A9N9HH81_9GLOM</name>
<sequence length="98" mass="11265">ATNLKIEGGGLKSFIKTRWTSMYEATSSIIRMQHALEEIAFNKSDEITNKIVKRYLKKRIFYDEVTTLSKILQPIKTAILMVEGEQTNLADAFIQIIR</sequence>
<gene>
    <name evidence="1" type="ORF">AGERDE_LOCUS12437</name>
</gene>
<evidence type="ECO:0000313" key="2">
    <source>
        <dbReference type="Proteomes" id="UP000789831"/>
    </source>
</evidence>
<proteinExistence type="predicted"/>
<dbReference type="AlphaFoldDB" id="A0A9N9HH81"/>
<organism evidence="1 2">
    <name type="scientific">Ambispora gerdemannii</name>
    <dbReference type="NCBI Taxonomy" id="144530"/>
    <lineage>
        <taxon>Eukaryota</taxon>
        <taxon>Fungi</taxon>
        <taxon>Fungi incertae sedis</taxon>
        <taxon>Mucoromycota</taxon>
        <taxon>Glomeromycotina</taxon>
        <taxon>Glomeromycetes</taxon>
        <taxon>Archaeosporales</taxon>
        <taxon>Ambisporaceae</taxon>
        <taxon>Ambispora</taxon>
    </lineage>
</organism>
<dbReference type="EMBL" id="CAJVPL010008714">
    <property type="protein sequence ID" value="CAG8675320.1"/>
    <property type="molecule type" value="Genomic_DNA"/>
</dbReference>
<protein>
    <submittedName>
        <fullName evidence="1">1655_t:CDS:1</fullName>
    </submittedName>
</protein>
<accession>A0A9N9HH81</accession>
<feature type="non-terminal residue" evidence="1">
    <location>
        <position position="98"/>
    </location>
</feature>
<keyword evidence="2" id="KW-1185">Reference proteome</keyword>